<evidence type="ECO:0000256" key="7">
    <source>
        <dbReference type="ARBA" id="ARBA00023224"/>
    </source>
</evidence>
<evidence type="ECO:0000256" key="3">
    <source>
        <dbReference type="ARBA" id="ARBA00022989"/>
    </source>
</evidence>
<evidence type="ECO:0000313" key="11">
    <source>
        <dbReference type="Proteomes" id="UP000038045"/>
    </source>
</evidence>
<keyword evidence="7" id="KW-0807">Transducer</keyword>
<keyword evidence="11" id="KW-1185">Reference proteome</keyword>
<dbReference type="STRING" id="131310.A0A0N5A2R4"/>
<feature type="transmembrane region" description="Helical" evidence="9">
    <location>
        <begin position="148"/>
        <end position="167"/>
    </location>
</feature>
<reference evidence="12" key="1">
    <citation type="submission" date="2017-02" db="UniProtKB">
        <authorList>
            <consortium name="WormBaseParasite"/>
        </authorList>
    </citation>
    <scope>IDENTIFICATION</scope>
</reference>
<comment type="subcellular location">
    <subcellularLocation>
        <location evidence="1">Membrane</location>
        <topology evidence="1">Multi-pass membrane protein</topology>
    </subcellularLocation>
</comment>
<evidence type="ECO:0000313" key="12">
    <source>
        <dbReference type="WBParaSite" id="PTRK_0001592900.1"/>
    </source>
</evidence>
<keyword evidence="8" id="KW-0716">Sensory transduction</keyword>
<dbReference type="AlphaFoldDB" id="A0A0N5A2R4"/>
<proteinExistence type="predicted"/>
<dbReference type="Gene3D" id="1.20.1070.10">
    <property type="entry name" value="Rhodopsin 7-helix transmembrane proteins"/>
    <property type="match status" value="1"/>
</dbReference>
<evidence type="ECO:0000256" key="4">
    <source>
        <dbReference type="ARBA" id="ARBA00023040"/>
    </source>
</evidence>
<name>A0A0N5A2R4_PARTI</name>
<dbReference type="PANTHER" id="PTHR24240">
    <property type="entry name" value="OPSIN"/>
    <property type="match status" value="1"/>
</dbReference>
<evidence type="ECO:0000256" key="5">
    <source>
        <dbReference type="ARBA" id="ARBA00023136"/>
    </source>
</evidence>
<dbReference type="WBParaSite" id="PTRK_0001592900.1">
    <property type="protein sequence ID" value="PTRK_0001592900.1"/>
    <property type="gene ID" value="PTRK_0001592900"/>
</dbReference>
<dbReference type="SUPFAM" id="SSF81321">
    <property type="entry name" value="Family A G protein-coupled receptor-like"/>
    <property type="match status" value="1"/>
</dbReference>
<feature type="transmembrane region" description="Helical" evidence="9">
    <location>
        <begin position="196"/>
        <end position="217"/>
    </location>
</feature>
<dbReference type="GO" id="GO:0016020">
    <property type="term" value="C:membrane"/>
    <property type="evidence" value="ECO:0007669"/>
    <property type="project" value="UniProtKB-SubCell"/>
</dbReference>
<accession>A0A0N5A2R4</accession>
<evidence type="ECO:0000256" key="1">
    <source>
        <dbReference type="ARBA" id="ARBA00004141"/>
    </source>
</evidence>
<feature type="transmembrane region" description="Helical" evidence="9">
    <location>
        <begin position="292"/>
        <end position="314"/>
    </location>
</feature>
<feature type="domain" description="G-protein coupled receptors family 1 profile" evidence="10">
    <location>
        <begin position="51"/>
        <end position="345"/>
    </location>
</feature>
<protein>
    <submittedName>
        <fullName evidence="12">G_PROTEIN_RECEP_F1_2 domain-containing protein</fullName>
    </submittedName>
</protein>
<feature type="transmembrane region" description="Helical" evidence="9">
    <location>
        <begin position="326"/>
        <end position="348"/>
    </location>
</feature>
<sequence length="369" mass="43137">MNITTSNIFSNQSTTNSMITTDISTEFKDTARGTTFMIFFMMTIIIVGFFGNSLIAYVFCRDPRLRKKYFLLVVISILYATGSLFFSLDVYHLYRHEVMKNPVCTIHAYAISTLSVGGIHQLAVLSFERYIGVNHPFVLLKLPLRTKVLFTSLSFIWTLITTTPPLFGWSQYKAIDKSLHYCVFDYLSKDRTTQEYIMFLFFNGYILPLAIIGFSNYKIFYTTKEMLTSRKSNIYHKRLRSLTSISTYISENETDTNLQELAKLYKTSGLEDEEVQNSLRTYDNQQRKCARVIFFCVGSFIISWTPYAFTSIVWNMIFEFHLNPTFVLFTAIAAKMFVIWNPIIYGFMDRTFKEECGKLFQSKFKYWLE</sequence>
<evidence type="ECO:0000259" key="10">
    <source>
        <dbReference type="PROSITE" id="PS50262"/>
    </source>
</evidence>
<evidence type="ECO:0000256" key="9">
    <source>
        <dbReference type="SAM" id="Phobius"/>
    </source>
</evidence>
<keyword evidence="8" id="KW-0844">Vision</keyword>
<dbReference type="Pfam" id="PF00001">
    <property type="entry name" value="7tm_1"/>
    <property type="match status" value="1"/>
</dbReference>
<feature type="transmembrane region" description="Helical" evidence="9">
    <location>
        <begin position="106"/>
        <end position="127"/>
    </location>
</feature>
<dbReference type="InterPro" id="IPR000276">
    <property type="entry name" value="GPCR_Rhodpsn"/>
</dbReference>
<evidence type="ECO:0000256" key="8">
    <source>
        <dbReference type="ARBA" id="ARBA00023305"/>
    </source>
</evidence>
<keyword evidence="3 9" id="KW-1133">Transmembrane helix</keyword>
<dbReference type="GO" id="GO:0007601">
    <property type="term" value="P:visual perception"/>
    <property type="evidence" value="ECO:0007669"/>
    <property type="project" value="UniProtKB-KW"/>
</dbReference>
<keyword evidence="5 9" id="KW-0472">Membrane</keyword>
<dbReference type="InterPro" id="IPR017452">
    <property type="entry name" value="GPCR_Rhodpsn_7TM"/>
</dbReference>
<dbReference type="PRINTS" id="PR00237">
    <property type="entry name" value="GPCRRHODOPSN"/>
</dbReference>
<keyword evidence="6" id="KW-0675">Receptor</keyword>
<evidence type="ECO:0000256" key="6">
    <source>
        <dbReference type="ARBA" id="ARBA00023170"/>
    </source>
</evidence>
<evidence type="ECO:0000256" key="2">
    <source>
        <dbReference type="ARBA" id="ARBA00022692"/>
    </source>
</evidence>
<keyword evidence="2 9" id="KW-0812">Transmembrane</keyword>
<organism evidence="11 12">
    <name type="scientific">Parastrongyloides trichosuri</name>
    <name type="common">Possum-specific nematode worm</name>
    <dbReference type="NCBI Taxonomy" id="131310"/>
    <lineage>
        <taxon>Eukaryota</taxon>
        <taxon>Metazoa</taxon>
        <taxon>Ecdysozoa</taxon>
        <taxon>Nematoda</taxon>
        <taxon>Chromadorea</taxon>
        <taxon>Rhabditida</taxon>
        <taxon>Tylenchina</taxon>
        <taxon>Panagrolaimomorpha</taxon>
        <taxon>Strongyloidoidea</taxon>
        <taxon>Strongyloididae</taxon>
        <taxon>Parastrongyloides</taxon>
    </lineage>
</organism>
<feature type="transmembrane region" description="Helical" evidence="9">
    <location>
        <begin position="69"/>
        <end position="94"/>
    </location>
</feature>
<feature type="transmembrane region" description="Helical" evidence="9">
    <location>
        <begin position="36"/>
        <end position="57"/>
    </location>
</feature>
<dbReference type="InterPro" id="IPR050125">
    <property type="entry name" value="GPCR_opsins"/>
</dbReference>
<dbReference type="Proteomes" id="UP000038045">
    <property type="component" value="Unplaced"/>
</dbReference>
<dbReference type="GO" id="GO:0004930">
    <property type="term" value="F:G protein-coupled receptor activity"/>
    <property type="evidence" value="ECO:0007669"/>
    <property type="project" value="UniProtKB-KW"/>
</dbReference>
<keyword evidence="4" id="KW-0297">G-protein coupled receptor</keyword>
<dbReference type="PROSITE" id="PS50262">
    <property type="entry name" value="G_PROTEIN_RECEP_F1_2"/>
    <property type="match status" value="1"/>
</dbReference>